<name>V5IBX8_IXORI</name>
<proteinExistence type="evidence at transcript level"/>
<keyword evidence="1" id="KW-0732">Signal</keyword>
<reference evidence="2" key="1">
    <citation type="journal article" date="2015" name="Sci. Rep.">
        <title>Tissue- and time-dependent transcription in Ixodes ricinus salivary glands and midguts when blood feeding on the vertebrate host.</title>
        <authorList>
            <person name="Kotsyfakis M."/>
            <person name="Schwarz A."/>
            <person name="Erhart J."/>
            <person name="Ribeiro J.M."/>
        </authorList>
    </citation>
    <scope>NUCLEOTIDE SEQUENCE</scope>
    <source>
        <tissue evidence="2">Salivary gland and midgut</tissue>
    </source>
</reference>
<organism evidence="2">
    <name type="scientific">Ixodes ricinus</name>
    <name type="common">Common tick</name>
    <name type="synonym">Acarus ricinus</name>
    <dbReference type="NCBI Taxonomy" id="34613"/>
    <lineage>
        <taxon>Eukaryota</taxon>
        <taxon>Metazoa</taxon>
        <taxon>Ecdysozoa</taxon>
        <taxon>Arthropoda</taxon>
        <taxon>Chelicerata</taxon>
        <taxon>Arachnida</taxon>
        <taxon>Acari</taxon>
        <taxon>Parasitiformes</taxon>
        <taxon>Ixodida</taxon>
        <taxon>Ixodoidea</taxon>
        <taxon>Ixodidae</taxon>
        <taxon>Ixodinae</taxon>
        <taxon>Ixodes</taxon>
    </lineage>
</organism>
<feature type="chain" id="PRO_5004736580" evidence="1">
    <location>
        <begin position="25"/>
        <end position="104"/>
    </location>
</feature>
<dbReference type="AlphaFoldDB" id="V5IBX8"/>
<feature type="signal peptide" evidence="1">
    <location>
        <begin position="1"/>
        <end position="24"/>
    </location>
</feature>
<dbReference type="EMBL" id="GANP01014662">
    <property type="protein sequence ID" value="JAB69806.1"/>
    <property type="molecule type" value="mRNA"/>
</dbReference>
<sequence>MRIFMKLGITSSIFIIVAIASARCQMYPEIIANWTRTGLKIIHHGCPTTARTEDLSSLYPDCPFITAKAKHGDWRYGFYYSRDVIAVTATKVLPRFLALMAIAT</sequence>
<evidence type="ECO:0000313" key="2">
    <source>
        <dbReference type="EMBL" id="JAB69806.1"/>
    </source>
</evidence>
<evidence type="ECO:0000256" key="1">
    <source>
        <dbReference type="SAM" id="SignalP"/>
    </source>
</evidence>
<accession>V5IBX8</accession>
<protein>
    <submittedName>
        <fullName evidence="2">Putative secreted protein</fullName>
    </submittedName>
</protein>